<evidence type="ECO:0000313" key="9">
    <source>
        <dbReference type="Proteomes" id="UP000315842"/>
    </source>
</evidence>
<dbReference type="SUPFAM" id="SSF46894">
    <property type="entry name" value="C-terminal effector domain of the bipartite response regulators"/>
    <property type="match status" value="1"/>
</dbReference>
<dbReference type="AlphaFoldDB" id="A0A4Y3KD02"/>
<gene>
    <name evidence="8" type="ORF">CUD01_22760</name>
</gene>
<dbReference type="PRINTS" id="PR00038">
    <property type="entry name" value="HTHLUXR"/>
</dbReference>
<dbReference type="InterPro" id="IPR000792">
    <property type="entry name" value="Tscrpt_reg_LuxR_C"/>
</dbReference>
<reference evidence="8 9" key="1">
    <citation type="submission" date="2019-06" db="EMBL/GenBank/DDBJ databases">
        <title>Whole genome shotgun sequence of Cellulomonas uda NBRC 3747.</title>
        <authorList>
            <person name="Hosoyama A."/>
            <person name="Uohara A."/>
            <person name="Ohji S."/>
            <person name="Ichikawa N."/>
        </authorList>
    </citation>
    <scope>NUCLEOTIDE SEQUENCE [LARGE SCALE GENOMIC DNA]</scope>
    <source>
        <strain evidence="8 9">NBRC 3747</strain>
    </source>
</reference>
<dbReference type="InterPro" id="IPR016032">
    <property type="entry name" value="Sig_transdc_resp-reg_C-effctor"/>
</dbReference>
<evidence type="ECO:0000313" key="8">
    <source>
        <dbReference type="EMBL" id="GEA81832.1"/>
    </source>
</evidence>
<evidence type="ECO:0000256" key="5">
    <source>
        <dbReference type="PROSITE-ProRule" id="PRU00169"/>
    </source>
</evidence>
<dbReference type="GO" id="GO:0000160">
    <property type="term" value="P:phosphorelay signal transduction system"/>
    <property type="evidence" value="ECO:0007669"/>
    <property type="project" value="InterPro"/>
</dbReference>
<dbReference type="InterPro" id="IPR011006">
    <property type="entry name" value="CheY-like_superfamily"/>
</dbReference>
<dbReference type="RefSeq" id="WP_094180537.1">
    <property type="nucleotide sequence ID" value="NZ_BJLP01000039.1"/>
</dbReference>
<dbReference type="PANTHER" id="PTHR43214:SF24">
    <property type="entry name" value="TRANSCRIPTIONAL REGULATORY PROTEIN NARL-RELATED"/>
    <property type="match status" value="1"/>
</dbReference>
<accession>A0A4Y3KD02</accession>
<dbReference type="PROSITE" id="PS50110">
    <property type="entry name" value="RESPONSE_REGULATORY"/>
    <property type="match status" value="1"/>
</dbReference>
<proteinExistence type="predicted"/>
<dbReference type="Gene3D" id="3.40.50.2300">
    <property type="match status" value="1"/>
</dbReference>
<dbReference type="InterPro" id="IPR039420">
    <property type="entry name" value="WalR-like"/>
</dbReference>
<organism evidence="8 9">
    <name type="scientific">Cellulomonas uda</name>
    <dbReference type="NCBI Taxonomy" id="1714"/>
    <lineage>
        <taxon>Bacteria</taxon>
        <taxon>Bacillati</taxon>
        <taxon>Actinomycetota</taxon>
        <taxon>Actinomycetes</taxon>
        <taxon>Micrococcales</taxon>
        <taxon>Cellulomonadaceae</taxon>
        <taxon>Cellulomonas</taxon>
    </lineage>
</organism>
<sequence length="245" mass="26198">MTEQPSAHRSDVVRVALVDDQQLVRAGFRMVIDSQPDLEVVLEAGDGAQAVRALDPAARTALGRVDVVLMDVRMPTMDGLEATAQIIARGTDADPAPRVIVLTTFDLDEYVMSAIRAGASGFLLKDAPPEEMLTAIRTVHRGDAVIAPSSTRRLIEHLVSALPEAVPDGPPSPARAAVDDLTEREREVLLLMARGRSNTEIGRDLFVAEATVKTHVGRILAKLGARDRVQAVVTAYEAGLVTPGT</sequence>
<feature type="modified residue" description="4-aspartylphosphate" evidence="5">
    <location>
        <position position="71"/>
    </location>
</feature>
<dbReference type="GO" id="GO:0006355">
    <property type="term" value="P:regulation of DNA-templated transcription"/>
    <property type="evidence" value="ECO:0007669"/>
    <property type="project" value="InterPro"/>
</dbReference>
<dbReference type="InterPro" id="IPR001789">
    <property type="entry name" value="Sig_transdc_resp-reg_receiver"/>
</dbReference>
<dbReference type="EMBL" id="BJLP01000039">
    <property type="protein sequence ID" value="GEA81832.1"/>
    <property type="molecule type" value="Genomic_DNA"/>
</dbReference>
<evidence type="ECO:0000256" key="4">
    <source>
        <dbReference type="ARBA" id="ARBA00023163"/>
    </source>
</evidence>
<evidence type="ECO:0000256" key="2">
    <source>
        <dbReference type="ARBA" id="ARBA00023015"/>
    </source>
</evidence>
<protein>
    <submittedName>
        <fullName evidence="8">DNA-binding response regulator</fullName>
    </submittedName>
</protein>
<dbReference type="SMART" id="SM00421">
    <property type="entry name" value="HTH_LUXR"/>
    <property type="match status" value="1"/>
</dbReference>
<dbReference type="CDD" id="cd17535">
    <property type="entry name" value="REC_NarL-like"/>
    <property type="match status" value="1"/>
</dbReference>
<dbReference type="Pfam" id="PF00072">
    <property type="entry name" value="Response_reg"/>
    <property type="match status" value="1"/>
</dbReference>
<keyword evidence="4" id="KW-0804">Transcription</keyword>
<dbReference type="Proteomes" id="UP000315842">
    <property type="component" value="Unassembled WGS sequence"/>
</dbReference>
<name>A0A4Y3KD02_CELUD</name>
<feature type="domain" description="HTH luxR-type" evidence="6">
    <location>
        <begin position="174"/>
        <end position="239"/>
    </location>
</feature>
<comment type="caution">
    <text evidence="8">The sequence shown here is derived from an EMBL/GenBank/DDBJ whole genome shotgun (WGS) entry which is preliminary data.</text>
</comment>
<dbReference type="Pfam" id="PF00196">
    <property type="entry name" value="GerE"/>
    <property type="match status" value="1"/>
</dbReference>
<dbReference type="PROSITE" id="PS00622">
    <property type="entry name" value="HTH_LUXR_1"/>
    <property type="match status" value="1"/>
</dbReference>
<dbReference type="SMART" id="SM00448">
    <property type="entry name" value="REC"/>
    <property type="match status" value="1"/>
</dbReference>
<feature type="domain" description="Response regulatory" evidence="7">
    <location>
        <begin position="14"/>
        <end position="140"/>
    </location>
</feature>
<evidence type="ECO:0000259" key="7">
    <source>
        <dbReference type="PROSITE" id="PS50110"/>
    </source>
</evidence>
<dbReference type="GO" id="GO:0003677">
    <property type="term" value="F:DNA binding"/>
    <property type="evidence" value="ECO:0007669"/>
    <property type="project" value="UniProtKB-KW"/>
</dbReference>
<keyword evidence="1 5" id="KW-0597">Phosphoprotein</keyword>
<dbReference type="InterPro" id="IPR058245">
    <property type="entry name" value="NreC/VraR/RcsB-like_REC"/>
</dbReference>
<dbReference type="PROSITE" id="PS50043">
    <property type="entry name" value="HTH_LUXR_2"/>
    <property type="match status" value="1"/>
</dbReference>
<keyword evidence="9" id="KW-1185">Reference proteome</keyword>
<evidence type="ECO:0000256" key="3">
    <source>
        <dbReference type="ARBA" id="ARBA00023125"/>
    </source>
</evidence>
<keyword evidence="3 8" id="KW-0238">DNA-binding</keyword>
<dbReference type="CDD" id="cd06170">
    <property type="entry name" value="LuxR_C_like"/>
    <property type="match status" value="1"/>
</dbReference>
<evidence type="ECO:0000259" key="6">
    <source>
        <dbReference type="PROSITE" id="PS50043"/>
    </source>
</evidence>
<evidence type="ECO:0000256" key="1">
    <source>
        <dbReference type="ARBA" id="ARBA00022553"/>
    </source>
</evidence>
<dbReference type="PANTHER" id="PTHR43214">
    <property type="entry name" value="TWO-COMPONENT RESPONSE REGULATOR"/>
    <property type="match status" value="1"/>
</dbReference>
<dbReference type="SUPFAM" id="SSF52172">
    <property type="entry name" value="CheY-like"/>
    <property type="match status" value="1"/>
</dbReference>
<keyword evidence="2" id="KW-0805">Transcription regulation</keyword>